<organism evidence="1 2">
    <name type="scientific">Elaeis guineensis var. tenera</name>
    <name type="common">Oil palm</name>
    <dbReference type="NCBI Taxonomy" id="51953"/>
    <lineage>
        <taxon>Eukaryota</taxon>
        <taxon>Viridiplantae</taxon>
        <taxon>Streptophyta</taxon>
        <taxon>Embryophyta</taxon>
        <taxon>Tracheophyta</taxon>
        <taxon>Spermatophyta</taxon>
        <taxon>Magnoliopsida</taxon>
        <taxon>Liliopsida</taxon>
        <taxon>Arecaceae</taxon>
        <taxon>Arecoideae</taxon>
        <taxon>Cocoseae</taxon>
        <taxon>Elaeidinae</taxon>
        <taxon>Elaeis</taxon>
    </lineage>
</organism>
<dbReference type="PANTHER" id="PTHR35732">
    <property type="entry name" value="OS10G0545100 PROTEIN"/>
    <property type="match status" value="1"/>
</dbReference>
<name>A0A8N4EXH5_ELAGV</name>
<reference evidence="2" key="1">
    <citation type="submission" date="2025-08" db="UniProtKB">
        <authorList>
            <consortium name="RefSeq"/>
        </authorList>
    </citation>
    <scope>IDENTIFICATION</scope>
</reference>
<gene>
    <name evidence="2" type="primary">LOC105033592</name>
</gene>
<keyword evidence="1" id="KW-1185">Reference proteome</keyword>
<dbReference type="InterPro" id="IPR016621">
    <property type="entry name" value="UCP014543"/>
</dbReference>
<protein>
    <submittedName>
        <fullName evidence="2">Uncharacterized protein LOC105033592</fullName>
    </submittedName>
</protein>
<dbReference type="Proteomes" id="UP000504607">
    <property type="component" value="Unplaced"/>
</dbReference>
<evidence type="ECO:0000313" key="1">
    <source>
        <dbReference type="Proteomes" id="UP000504607"/>
    </source>
</evidence>
<sequence length="220" mass="24662">MATASFQIFWLRLPSSGYSNSLKFDASLASLSSSSSLKLCCPTAFLKRGNERFPQQPRVSSEEFPSELVEDSKFVPLNADDPVYGPPALLLLGFEADEMDRIKKFLRELDGEFLKVIYCTEDMIKLSVWDAMHIEQPDLEDVKIAKSLPRICFLSGLSGEEMMMFIDAFPETGLKPAVFAALVPNSADKLLGDVIEEIMGDHEMLVQKISVIQNFYWECG</sequence>
<accession>A0A8N4EXH5</accession>
<dbReference type="AlphaFoldDB" id="A0A8N4EXH5"/>
<proteinExistence type="predicted"/>
<dbReference type="PANTHER" id="PTHR35732:SF1">
    <property type="entry name" value="OS10G0545100 PROTEIN"/>
    <property type="match status" value="1"/>
</dbReference>
<evidence type="ECO:0000313" key="2">
    <source>
        <dbReference type="RefSeq" id="XP_029117198.1"/>
    </source>
</evidence>
<dbReference type="Pfam" id="PF12646">
    <property type="entry name" value="DUF3783"/>
    <property type="match status" value="1"/>
</dbReference>
<dbReference type="RefSeq" id="XP_029117198.1">
    <property type="nucleotide sequence ID" value="XM_029261365.1"/>
</dbReference>
<dbReference type="OrthoDB" id="2018221at2759"/>